<comment type="similarity">
    <text evidence="1">Belongs to the sulfotransferase 1 family.</text>
</comment>
<evidence type="ECO:0000313" key="4">
    <source>
        <dbReference type="EMBL" id="ACH41753.1"/>
    </source>
</evidence>
<evidence type="ECO:0000259" key="3">
    <source>
        <dbReference type="Pfam" id="PF00685"/>
    </source>
</evidence>
<dbReference type="Pfam" id="PF00685">
    <property type="entry name" value="Sulfotransfer_1"/>
    <property type="match status" value="1"/>
</dbReference>
<sequence>MEPTTTQNGSELELELSEFEKTQKNLEANKGDKEREDRPAVYANSAYFRKGKVGDWANYLTPEMAARIDGLVEEKFRDTGLLEHDQ</sequence>
<accession>B5KJ75</accession>
<dbReference type="EC" id="2.8.2.-" evidence="1"/>
<evidence type="ECO:0000256" key="2">
    <source>
        <dbReference type="SAM" id="MobiDB-lite"/>
    </source>
</evidence>
<dbReference type="GO" id="GO:0008146">
    <property type="term" value="F:sulfotransferase activity"/>
    <property type="evidence" value="ECO:0007669"/>
    <property type="project" value="InterPro"/>
</dbReference>
<evidence type="ECO:0000256" key="1">
    <source>
        <dbReference type="RuleBase" id="RU361155"/>
    </source>
</evidence>
<dbReference type="EMBL" id="EF611270">
    <property type="protein sequence ID" value="ACH41753.1"/>
    <property type="molecule type" value="mRNA"/>
</dbReference>
<name>B5KJ75_BRARR</name>
<protein>
    <recommendedName>
        <fullName evidence="1">Sulfotransferase</fullName>
        <ecNumber evidence="1">2.8.2.-</ecNumber>
    </recommendedName>
</protein>
<organism evidence="4">
    <name type="scientific">Brassica rapa subsp. rapa</name>
    <name type="common">Turnip</name>
    <dbReference type="NCBI Taxonomy" id="51350"/>
    <lineage>
        <taxon>Eukaryota</taxon>
        <taxon>Viridiplantae</taxon>
        <taxon>Streptophyta</taxon>
        <taxon>Embryophyta</taxon>
        <taxon>Tracheophyta</taxon>
        <taxon>Spermatophyta</taxon>
        <taxon>Magnoliopsida</taxon>
        <taxon>eudicotyledons</taxon>
        <taxon>Gunneridae</taxon>
        <taxon>Pentapetalae</taxon>
        <taxon>rosids</taxon>
        <taxon>malvids</taxon>
        <taxon>Brassicales</taxon>
        <taxon>Brassicaceae</taxon>
        <taxon>Brassiceae</taxon>
        <taxon>Brassica</taxon>
    </lineage>
</organism>
<dbReference type="InterPro" id="IPR000863">
    <property type="entry name" value="Sulfotransferase_dom"/>
</dbReference>
<reference evidence="4" key="1">
    <citation type="submission" date="2007-05" db="EMBL/GenBank/DDBJ databases">
        <title>Cloning of major putative ortholog genes involved in the glucosinolate biosynthesis pathway of Brassica rapa.</title>
        <authorList>
            <person name="Yang B."/>
            <person name="Quiros C.F."/>
        </authorList>
    </citation>
    <scope>NUCLEOTIDE SEQUENCE</scope>
</reference>
<dbReference type="Gene3D" id="3.40.50.300">
    <property type="entry name" value="P-loop containing nucleotide triphosphate hydrolases"/>
    <property type="match status" value="1"/>
</dbReference>
<proteinExistence type="evidence at transcript level"/>
<dbReference type="SUPFAM" id="SSF52540">
    <property type="entry name" value="P-loop containing nucleoside triphosphate hydrolases"/>
    <property type="match status" value="1"/>
</dbReference>
<feature type="domain" description="Sulfotransferase" evidence="3">
    <location>
        <begin position="13"/>
        <end position="80"/>
    </location>
</feature>
<keyword evidence="1" id="KW-0808">Transferase</keyword>
<dbReference type="AlphaFoldDB" id="B5KJ75"/>
<feature type="region of interest" description="Disordered" evidence="2">
    <location>
        <begin position="1"/>
        <end position="37"/>
    </location>
</feature>
<dbReference type="InterPro" id="IPR027417">
    <property type="entry name" value="P-loop_NTPase"/>
</dbReference>
<feature type="compositionally biased region" description="Basic and acidic residues" evidence="2">
    <location>
        <begin position="18"/>
        <end position="37"/>
    </location>
</feature>